<dbReference type="Proteomes" id="UP000276133">
    <property type="component" value="Unassembled WGS sequence"/>
</dbReference>
<reference evidence="1 2" key="1">
    <citation type="journal article" date="2018" name="Sci. Rep.">
        <title>Genomic signatures of local adaptation to the degree of environmental predictability in rotifers.</title>
        <authorList>
            <person name="Franch-Gras L."/>
            <person name="Hahn C."/>
            <person name="Garcia-Roger E.M."/>
            <person name="Carmona M.J."/>
            <person name="Serra M."/>
            <person name="Gomez A."/>
        </authorList>
    </citation>
    <scope>NUCLEOTIDE SEQUENCE [LARGE SCALE GENOMIC DNA]</scope>
    <source>
        <strain evidence="1">HYR1</strain>
    </source>
</reference>
<accession>A0A3M7REE9</accession>
<evidence type="ECO:0000313" key="2">
    <source>
        <dbReference type="Proteomes" id="UP000276133"/>
    </source>
</evidence>
<evidence type="ECO:0000313" key="1">
    <source>
        <dbReference type="EMBL" id="RNA21638.1"/>
    </source>
</evidence>
<gene>
    <name evidence="1" type="ORF">BpHYR1_038357</name>
</gene>
<dbReference type="AlphaFoldDB" id="A0A3M7REE9"/>
<sequence length="65" mass="7358">MSGSLTIADDERVTKNELDYFCIHSRIRLVRVTNCNTRKKIYEMNVYPLQAAPCSAPCSAPHSQN</sequence>
<name>A0A3M7REE9_BRAPC</name>
<comment type="caution">
    <text evidence="1">The sequence shown here is derived from an EMBL/GenBank/DDBJ whole genome shotgun (WGS) entry which is preliminary data.</text>
</comment>
<protein>
    <submittedName>
        <fullName evidence="1">Uncharacterized protein</fullName>
    </submittedName>
</protein>
<organism evidence="1 2">
    <name type="scientific">Brachionus plicatilis</name>
    <name type="common">Marine rotifer</name>
    <name type="synonym">Brachionus muelleri</name>
    <dbReference type="NCBI Taxonomy" id="10195"/>
    <lineage>
        <taxon>Eukaryota</taxon>
        <taxon>Metazoa</taxon>
        <taxon>Spiralia</taxon>
        <taxon>Gnathifera</taxon>
        <taxon>Rotifera</taxon>
        <taxon>Eurotatoria</taxon>
        <taxon>Monogononta</taxon>
        <taxon>Pseudotrocha</taxon>
        <taxon>Ploima</taxon>
        <taxon>Brachionidae</taxon>
        <taxon>Brachionus</taxon>
    </lineage>
</organism>
<proteinExistence type="predicted"/>
<keyword evidence="2" id="KW-1185">Reference proteome</keyword>
<dbReference type="EMBL" id="REGN01003634">
    <property type="protein sequence ID" value="RNA21638.1"/>
    <property type="molecule type" value="Genomic_DNA"/>
</dbReference>